<evidence type="ECO:0000313" key="1">
    <source>
        <dbReference type="EMBL" id="TMQ74608.1"/>
    </source>
</evidence>
<dbReference type="Proteomes" id="UP000306324">
    <property type="component" value="Unassembled WGS sequence"/>
</dbReference>
<dbReference type="AlphaFoldDB" id="A0A5S4EH44"/>
<reference evidence="1 2" key="1">
    <citation type="submission" date="2019-04" db="EMBL/GenBank/DDBJ databases">
        <title>A novel phosphate-accumulating bacterium identified in bioreactor for phosphate removal from wastewater.</title>
        <authorList>
            <person name="Kotlyarov R.Y."/>
            <person name="Beletsky A.V."/>
            <person name="Kallistova A.Y."/>
            <person name="Dorofeev A.G."/>
            <person name="Nikolaev Y.Y."/>
            <person name="Pimenov N.V."/>
            <person name="Ravin N.V."/>
            <person name="Mardanov A.V."/>
        </authorList>
    </citation>
    <scope>NUCLEOTIDE SEQUENCE [LARGE SCALE GENOMIC DNA]</scope>
    <source>
        <strain evidence="1 2">Bin19</strain>
    </source>
</reference>
<gene>
    <name evidence="1" type="ORF">ACCUM_4166</name>
</gene>
<organism evidence="1 2">
    <name type="scientific">Candidatus Accumulibacter phosphatis</name>
    <dbReference type="NCBI Taxonomy" id="327160"/>
    <lineage>
        <taxon>Bacteria</taxon>
        <taxon>Pseudomonadati</taxon>
        <taxon>Pseudomonadota</taxon>
        <taxon>Betaproteobacteria</taxon>
        <taxon>Candidatus Accumulibacter</taxon>
    </lineage>
</organism>
<keyword evidence="2" id="KW-1185">Reference proteome</keyword>
<proteinExistence type="predicted"/>
<accession>A0A5S4EH44</accession>
<evidence type="ECO:0000313" key="2">
    <source>
        <dbReference type="Proteomes" id="UP000306324"/>
    </source>
</evidence>
<sequence length="57" mass="6643">MQKIEALLKKLLDERFEYGSKKRCSCFYNCGSSLQSRFSYTGRADGIAGRYNFIDFE</sequence>
<comment type="caution">
    <text evidence="1">The sequence shown here is derived from an EMBL/GenBank/DDBJ whole genome shotgun (WGS) entry which is preliminary data.</text>
</comment>
<name>A0A5S4EH44_9PROT</name>
<protein>
    <submittedName>
        <fullName evidence="1">Uncharacterized protein</fullName>
    </submittedName>
</protein>
<dbReference type="EMBL" id="SWAD01000178">
    <property type="protein sequence ID" value="TMQ74608.1"/>
    <property type="molecule type" value="Genomic_DNA"/>
</dbReference>